<evidence type="ECO:0000256" key="5">
    <source>
        <dbReference type="SAM" id="MobiDB-lite"/>
    </source>
</evidence>
<dbReference type="PROSITE" id="PS00518">
    <property type="entry name" value="ZF_RING_1"/>
    <property type="match status" value="1"/>
</dbReference>
<dbReference type="Proteomes" id="UP001217417">
    <property type="component" value="Unassembled WGS sequence"/>
</dbReference>
<feature type="region of interest" description="Disordered" evidence="5">
    <location>
        <begin position="258"/>
        <end position="483"/>
    </location>
</feature>
<organism evidence="7 8">
    <name type="scientific">Lipomyces tetrasporus</name>
    <dbReference type="NCBI Taxonomy" id="54092"/>
    <lineage>
        <taxon>Eukaryota</taxon>
        <taxon>Fungi</taxon>
        <taxon>Dikarya</taxon>
        <taxon>Ascomycota</taxon>
        <taxon>Saccharomycotina</taxon>
        <taxon>Lipomycetes</taxon>
        <taxon>Lipomycetales</taxon>
        <taxon>Lipomycetaceae</taxon>
        <taxon>Lipomyces</taxon>
    </lineage>
</organism>
<feature type="domain" description="RING-type" evidence="6">
    <location>
        <begin position="35"/>
        <end position="73"/>
    </location>
</feature>
<dbReference type="PROSITE" id="PS50089">
    <property type="entry name" value="ZF_RING_2"/>
    <property type="match status" value="1"/>
</dbReference>
<dbReference type="InterPro" id="IPR017907">
    <property type="entry name" value="Znf_RING_CS"/>
</dbReference>
<dbReference type="GO" id="GO:0008270">
    <property type="term" value="F:zinc ion binding"/>
    <property type="evidence" value="ECO:0007669"/>
    <property type="project" value="UniProtKB-KW"/>
</dbReference>
<keyword evidence="2 4" id="KW-0863">Zinc-finger</keyword>
<accession>A0AAD7QPH1</accession>
<dbReference type="InterPro" id="IPR001841">
    <property type="entry name" value="Znf_RING"/>
</dbReference>
<feature type="compositionally biased region" description="Basic and acidic residues" evidence="5">
    <location>
        <begin position="282"/>
        <end position="295"/>
    </location>
</feature>
<dbReference type="SMART" id="SM00184">
    <property type="entry name" value="RING"/>
    <property type="match status" value="1"/>
</dbReference>
<dbReference type="SUPFAM" id="SSF57850">
    <property type="entry name" value="RING/U-box"/>
    <property type="match status" value="1"/>
</dbReference>
<dbReference type="InterPro" id="IPR013083">
    <property type="entry name" value="Znf_RING/FYVE/PHD"/>
</dbReference>
<dbReference type="PANTHER" id="PTHR12109">
    <property type="entry name" value="RING FINGER PROTEIN 141-RELATED"/>
    <property type="match status" value="1"/>
</dbReference>
<feature type="compositionally biased region" description="Acidic residues" evidence="5">
    <location>
        <begin position="322"/>
        <end position="354"/>
    </location>
</feature>
<feature type="compositionally biased region" description="Basic and acidic residues" evidence="5">
    <location>
        <begin position="378"/>
        <end position="394"/>
    </location>
</feature>
<proteinExistence type="predicted"/>
<evidence type="ECO:0000259" key="6">
    <source>
        <dbReference type="PROSITE" id="PS50089"/>
    </source>
</evidence>
<reference evidence="7" key="1">
    <citation type="submission" date="2023-03" db="EMBL/GenBank/DDBJ databases">
        <title>Near-Complete genome sequence of Lipomyces tetrasporous NRRL Y-64009, an oleaginous yeast capable of growing on lignocellulosic hydrolysates.</title>
        <authorList>
            <consortium name="Lawrence Berkeley National Laboratory"/>
            <person name="Jagtap S.S."/>
            <person name="Liu J.-J."/>
            <person name="Walukiewicz H.E."/>
            <person name="Pangilinan J."/>
            <person name="Lipzen A."/>
            <person name="Ahrendt S."/>
            <person name="Koriabine M."/>
            <person name="Cobaugh K."/>
            <person name="Salamov A."/>
            <person name="Yoshinaga Y."/>
            <person name="Ng V."/>
            <person name="Daum C."/>
            <person name="Grigoriev I.V."/>
            <person name="Slininger P.J."/>
            <person name="Dien B.S."/>
            <person name="Jin Y.-S."/>
            <person name="Rao C.V."/>
        </authorList>
    </citation>
    <scope>NUCLEOTIDE SEQUENCE</scope>
    <source>
        <strain evidence="7">NRRL Y-64009</strain>
    </source>
</reference>
<keyword evidence="3" id="KW-0862">Zinc</keyword>
<dbReference type="InterPro" id="IPR047126">
    <property type="entry name" value="RNF141-like"/>
</dbReference>
<dbReference type="GO" id="GO:0051865">
    <property type="term" value="P:protein autoubiquitination"/>
    <property type="evidence" value="ECO:0007669"/>
    <property type="project" value="TreeGrafter"/>
</dbReference>
<evidence type="ECO:0000256" key="3">
    <source>
        <dbReference type="ARBA" id="ARBA00022833"/>
    </source>
</evidence>
<keyword evidence="8" id="KW-1185">Reference proteome</keyword>
<evidence type="ECO:0000256" key="2">
    <source>
        <dbReference type="ARBA" id="ARBA00022771"/>
    </source>
</evidence>
<comment type="caution">
    <text evidence="7">The sequence shown here is derived from an EMBL/GenBank/DDBJ whole genome shotgun (WGS) entry which is preliminary data.</text>
</comment>
<keyword evidence="1" id="KW-0479">Metal-binding</keyword>
<dbReference type="AlphaFoldDB" id="A0AAD7QPH1"/>
<evidence type="ECO:0000256" key="4">
    <source>
        <dbReference type="PROSITE-ProRule" id="PRU00175"/>
    </source>
</evidence>
<evidence type="ECO:0000313" key="8">
    <source>
        <dbReference type="Proteomes" id="UP001217417"/>
    </source>
</evidence>
<dbReference type="Pfam" id="PF13639">
    <property type="entry name" value="zf-RING_2"/>
    <property type="match status" value="1"/>
</dbReference>
<dbReference type="GO" id="GO:0004842">
    <property type="term" value="F:ubiquitin-protein transferase activity"/>
    <property type="evidence" value="ECO:0007669"/>
    <property type="project" value="TreeGrafter"/>
</dbReference>
<dbReference type="EMBL" id="JARPMG010000007">
    <property type="protein sequence ID" value="KAJ8099192.1"/>
    <property type="molecule type" value="Genomic_DNA"/>
</dbReference>
<name>A0AAD7QPH1_9ASCO</name>
<protein>
    <recommendedName>
        <fullName evidence="6">RING-type domain-containing protein</fullName>
    </recommendedName>
</protein>
<dbReference type="Gene3D" id="3.30.40.10">
    <property type="entry name" value="Zinc/RING finger domain, C3HC4 (zinc finger)"/>
    <property type="match status" value="1"/>
</dbReference>
<feature type="compositionally biased region" description="Basic residues" evidence="5">
    <location>
        <begin position="465"/>
        <end position="483"/>
    </location>
</feature>
<dbReference type="PANTHER" id="PTHR12109:SF3">
    <property type="entry name" value="RING FINGER PROTEIN 141"/>
    <property type="match status" value="1"/>
</dbReference>
<evidence type="ECO:0000256" key="1">
    <source>
        <dbReference type="ARBA" id="ARBA00022723"/>
    </source>
</evidence>
<evidence type="ECO:0000313" key="7">
    <source>
        <dbReference type="EMBL" id="KAJ8099192.1"/>
    </source>
</evidence>
<dbReference type="GeneID" id="80883167"/>
<sequence length="483" mass="55425">MEQTVERLQAELRHKNELLAVYEKGFANLQRNYTCTVCDNLMFEPCVIACGHSFCYSCLLEWFRRHKTCPSCRLRVSARPTISFQIKDNVDSLVDKLELVAPTEDKKAVRKRQKEQRDLAVTHKRRHGEIFPEMFGPIIEDTYEDDEDGVRRCARCHWELESESGRCLRCYSWQFSDDESLDGLGSLTEEEDGYDFNSEDEDDIIRAIGEYVDMWNSDDDNVVPVQMHRHTRIPQVNVVDSDDEADSGHNSWRTRHRDVVYLDDGDEDHEEDEEDEEEDEDDRRFIDDRSIHELSEDSDDLSAVDHDENSSNFSVQARYYDSDCELQRDEDDDYEGDGDNVDDSDGEADVDDDSGSILFGEVSWPLRAGSNSNSRQLEQQETHYDKSSDNRNESGYDPGEGATSGGGGNSLSDAEASDARDSFIEGTTDGGEEVGFPDSPLPKRARYSRDNNPLWPNGPASSQRERRRIGLQRLQRRRESRNL</sequence>
<gene>
    <name evidence="7" type="ORF">POJ06DRAFT_256278</name>
</gene>
<dbReference type="RefSeq" id="XP_056042642.1">
    <property type="nucleotide sequence ID" value="XM_056188001.1"/>
</dbReference>
<feature type="compositionally biased region" description="Acidic residues" evidence="5">
    <location>
        <begin position="261"/>
        <end position="281"/>
    </location>
</feature>